<comment type="subcellular location">
    <subcellularLocation>
        <location evidence="1">Cytoplasm</location>
    </subcellularLocation>
</comment>
<accession>A0A1S8PGC9</accession>
<dbReference type="InterPro" id="IPR001789">
    <property type="entry name" value="Sig_transdc_resp-reg_receiver"/>
</dbReference>
<gene>
    <name evidence="14" type="ORF">BCD95_005249</name>
    <name evidence="13" type="ORF">DFH45_001315</name>
</gene>
<dbReference type="InterPro" id="IPR020449">
    <property type="entry name" value="Tscrpt_reg_AraC-type_HTH"/>
</dbReference>
<name>A0A1S8PGC9_CLOBE</name>
<evidence type="ECO:0000256" key="8">
    <source>
        <dbReference type="ARBA" id="ARBA00023163"/>
    </source>
</evidence>
<keyword evidence="8" id="KW-0804">Transcription</keyword>
<protein>
    <recommendedName>
        <fullName evidence="2">Stage 0 sporulation protein A homolog</fullName>
    </recommendedName>
</protein>
<dbReference type="PROSITE" id="PS50110">
    <property type="entry name" value="RESPONSE_REGULATORY"/>
    <property type="match status" value="1"/>
</dbReference>
<evidence type="ECO:0000256" key="9">
    <source>
        <dbReference type="ARBA" id="ARBA00024867"/>
    </source>
</evidence>
<dbReference type="Proteomes" id="UP000821656">
    <property type="component" value="Unassembled WGS sequence"/>
</dbReference>
<dbReference type="SUPFAM" id="SSF52172">
    <property type="entry name" value="CheY-like"/>
    <property type="match status" value="1"/>
</dbReference>
<dbReference type="PROSITE" id="PS01124">
    <property type="entry name" value="HTH_ARAC_FAMILY_2"/>
    <property type="match status" value="1"/>
</dbReference>
<keyword evidence="4 10" id="KW-0597">Phosphoprotein</keyword>
<reference evidence="14" key="1">
    <citation type="submission" date="2020-06" db="EMBL/GenBank/DDBJ databases">
        <title>Genomic insights into acetone-butanol-ethanol (ABE) fermentation by sequencing solventogenic clostridia strains.</title>
        <authorList>
            <person name="Brown S."/>
        </authorList>
    </citation>
    <scope>NUCLEOTIDE SEQUENCE</scope>
    <source>
        <strain evidence="14">DJ123</strain>
        <strain evidence="13">DJ126</strain>
    </source>
</reference>
<evidence type="ECO:0000313" key="14">
    <source>
        <dbReference type="EMBL" id="NSB16990.1"/>
    </source>
</evidence>
<dbReference type="InterPro" id="IPR011006">
    <property type="entry name" value="CheY-like_superfamily"/>
</dbReference>
<dbReference type="CDD" id="cd17536">
    <property type="entry name" value="REC_YesN-like"/>
    <property type="match status" value="1"/>
</dbReference>
<keyword evidence="6" id="KW-0805">Transcription regulation</keyword>
<proteinExistence type="predicted"/>
<evidence type="ECO:0000259" key="12">
    <source>
        <dbReference type="PROSITE" id="PS50110"/>
    </source>
</evidence>
<evidence type="ECO:0000256" key="4">
    <source>
        <dbReference type="ARBA" id="ARBA00022553"/>
    </source>
</evidence>
<feature type="domain" description="HTH araC/xylS-type" evidence="11">
    <location>
        <begin position="150"/>
        <end position="251"/>
    </location>
</feature>
<dbReference type="PANTHER" id="PTHR42713:SF3">
    <property type="entry name" value="TRANSCRIPTIONAL REGULATORY PROTEIN HPTR"/>
    <property type="match status" value="1"/>
</dbReference>
<feature type="domain" description="Response regulatory" evidence="12">
    <location>
        <begin position="3"/>
        <end position="120"/>
    </location>
</feature>
<organism evidence="14 15">
    <name type="scientific">Clostridium beijerinckii</name>
    <name type="common">Clostridium MP</name>
    <dbReference type="NCBI Taxonomy" id="1520"/>
    <lineage>
        <taxon>Bacteria</taxon>
        <taxon>Bacillati</taxon>
        <taxon>Bacillota</taxon>
        <taxon>Clostridia</taxon>
        <taxon>Eubacteriales</taxon>
        <taxon>Clostridiaceae</taxon>
        <taxon>Clostridium</taxon>
    </lineage>
</organism>
<dbReference type="Proteomes" id="UP000822184">
    <property type="component" value="Unassembled WGS sequence"/>
</dbReference>
<dbReference type="InterPro" id="IPR018060">
    <property type="entry name" value="HTH_AraC"/>
</dbReference>
<dbReference type="SMART" id="SM00448">
    <property type="entry name" value="REC"/>
    <property type="match status" value="1"/>
</dbReference>
<evidence type="ECO:0000259" key="11">
    <source>
        <dbReference type="PROSITE" id="PS01124"/>
    </source>
</evidence>
<dbReference type="GO" id="GO:0003700">
    <property type="term" value="F:DNA-binding transcription factor activity"/>
    <property type="evidence" value="ECO:0007669"/>
    <property type="project" value="InterPro"/>
</dbReference>
<evidence type="ECO:0000256" key="7">
    <source>
        <dbReference type="ARBA" id="ARBA00023125"/>
    </source>
</evidence>
<evidence type="ECO:0000256" key="2">
    <source>
        <dbReference type="ARBA" id="ARBA00018672"/>
    </source>
</evidence>
<dbReference type="SMART" id="SM00342">
    <property type="entry name" value="HTH_ARAC"/>
    <property type="match status" value="1"/>
</dbReference>
<dbReference type="RefSeq" id="WP_077304349.1">
    <property type="nucleotide sequence ID" value="NZ_CP016090.1"/>
</dbReference>
<dbReference type="GO" id="GO:0005737">
    <property type="term" value="C:cytoplasm"/>
    <property type="evidence" value="ECO:0007669"/>
    <property type="project" value="UniProtKB-SubCell"/>
</dbReference>
<evidence type="ECO:0000313" key="15">
    <source>
        <dbReference type="Proteomes" id="UP000822184"/>
    </source>
</evidence>
<evidence type="ECO:0000256" key="10">
    <source>
        <dbReference type="PROSITE-ProRule" id="PRU00169"/>
    </source>
</evidence>
<comment type="function">
    <text evidence="9">May play the central regulatory role in sporulation. It may be an element of the effector pathway responsible for the activation of sporulation genes in response to nutritional stress. Spo0A may act in concert with spo0H (a sigma factor) to control the expression of some genes that are critical to the sporulation process.</text>
</comment>
<evidence type="ECO:0000256" key="3">
    <source>
        <dbReference type="ARBA" id="ARBA00022490"/>
    </source>
</evidence>
<dbReference type="InterPro" id="IPR051552">
    <property type="entry name" value="HptR"/>
</dbReference>
<dbReference type="GO" id="GO:0043565">
    <property type="term" value="F:sequence-specific DNA binding"/>
    <property type="evidence" value="ECO:0007669"/>
    <property type="project" value="InterPro"/>
</dbReference>
<comment type="caution">
    <text evidence="14">The sequence shown here is derived from an EMBL/GenBank/DDBJ whole genome shotgun (WGS) entry which is preliminary data.</text>
</comment>
<evidence type="ECO:0000256" key="6">
    <source>
        <dbReference type="ARBA" id="ARBA00023015"/>
    </source>
</evidence>
<dbReference type="Gene3D" id="1.10.10.60">
    <property type="entry name" value="Homeodomain-like"/>
    <property type="match status" value="2"/>
</dbReference>
<dbReference type="Pfam" id="PF00072">
    <property type="entry name" value="Response_reg"/>
    <property type="match status" value="1"/>
</dbReference>
<dbReference type="GO" id="GO:0000160">
    <property type="term" value="P:phosphorelay signal transduction system"/>
    <property type="evidence" value="ECO:0007669"/>
    <property type="project" value="UniProtKB-KW"/>
</dbReference>
<dbReference type="EMBL" id="JABTDW010000001">
    <property type="protein sequence ID" value="NSB16990.1"/>
    <property type="molecule type" value="Genomic_DNA"/>
</dbReference>
<keyword evidence="7" id="KW-0238">DNA-binding</keyword>
<feature type="modified residue" description="4-aspartylphosphate" evidence="10">
    <location>
        <position position="55"/>
    </location>
</feature>
<sequence length="262" mass="30713">MYKLLVVDDESESRNLLCSYFPWNDLGFEIVDQLENGKLALEYILNTPVNVILCDIKMPFLDGIGLAKEIFNRKLKIKVIFLSAYKDFEYAHSALVYGVSDYIVKPSKYNEIFEVFSSLKKSLDSECSPNVDKVLDEDINNFKDSSSYNSKIISFVKNYVSEHYKDARLEDIAESVHMNPNYLSQFFKQKTGERFSNYLIRVKMNRAAELLNDIRYKTYEISEMVGYSNTKNFTRTFKNYYGKSPKEYRNQKDTINPKPFER</sequence>
<evidence type="ECO:0000313" key="13">
    <source>
        <dbReference type="EMBL" id="NRV08352.1"/>
    </source>
</evidence>
<dbReference type="Pfam" id="PF12833">
    <property type="entry name" value="HTH_18"/>
    <property type="match status" value="1"/>
</dbReference>
<dbReference type="Gene3D" id="3.40.50.2300">
    <property type="match status" value="1"/>
</dbReference>
<dbReference type="PRINTS" id="PR00032">
    <property type="entry name" value="HTHARAC"/>
</dbReference>
<dbReference type="PANTHER" id="PTHR42713">
    <property type="entry name" value="HISTIDINE KINASE-RELATED"/>
    <property type="match status" value="1"/>
</dbReference>
<evidence type="ECO:0000256" key="5">
    <source>
        <dbReference type="ARBA" id="ARBA00023012"/>
    </source>
</evidence>
<keyword evidence="5" id="KW-0902">Two-component regulatory system</keyword>
<keyword evidence="3" id="KW-0963">Cytoplasm</keyword>
<dbReference type="InterPro" id="IPR009057">
    <property type="entry name" value="Homeodomain-like_sf"/>
</dbReference>
<evidence type="ECO:0000256" key="1">
    <source>
        <dbReference type="ARBA" id="ARBA00004496"/>
    </source>
</evidence>
<dbReference type="EMBL" id="JABSXK010000001">
    <property type="protein sequence ID" value="NRV08352.1"/>
    <property type="molecule type" value="Genomic_DNA"/>
</dbReference>
<dbReference type="AlphaFoldDB" id="A0A1S8PGC9"/>
<dbReference type="SUPFAM" id="SSF46689">
    <property type="entry name" value="Homeodomain-like"/>
    <property type="match status" value="2"/>
</dbReference>